<evidence type="ECO:0000313" key="4">
    <source>
        <dbReference type="EMBL" id="RMY10729.1"/>
    </source>
</evidence>
<gene>
    <name evidence="4" type="ORF">D0866_14446</name>
</gene>
<evidence type="ECO:0000256" key="3">
    <source>
        <dbReference type="SAM" id="MobiDB-lite"/>
    </source>
</evidence>
<keyword evidence="1" id="KW-0521">NADP</keyword>
<protein>
    <submittedName>
        <fullName evidence="4">Uncharacterized protein</fullName>
    </submittedName>
</protein>
<dbReference type="PRINTS" id="PR00080">
    <property type="entry name" value="SDRFAMILY"/>
</dbReference>
<dbReference type="FunFam" id="3.40.50.720:FF:000084">
    <property type="entry name" value="Short-chain dehydrogenase reductase"/>
    <property type="match status" value="1"/>
</dbReference>
<evidence type="ECO:0000256" key="1">
    <source>
        <dbReference type="ARBA" id="ARBA00022857"/>
    </source>
</evidence>
<dbReference type="Proteomes" id="UP000276864">
    <property type="component" value="Unassembled WGS sequence"/>
</dbReference>
<evidence type="ECO:0000313" key="5">
    <source>
        <dbReference type="Proteomes" id="UP000276864"/>
    </source>
</evidence>
<feature type="non-terminal residue" evidence="4">
    <location>
        <position position="435"/>
    </location>
</feature>
<dbReference type="PANTHER" id="PTHR43639:SF5">
    <property type="entry name" value="OXIDOREDUCTASE, SHORT-CHAIN DEHYDROGENASE_REDUCTASE FAMILY (AFU_ORTHOLOGUE AFUA_6G09140)"/>
    <property type="match status" value="1"/>
</dbReference>
<dbReference type="NCBIfam" id="NF005559">
    <property type="entry name" value="PRK07231.1"/>
    <property type="match status" value="1"/>
</dbReference>
<dbReference type="AlphaFoldDB" id="A0A3M6Z6L8"/>
<dbReference type="Gene3D" id="3.40.50.720">
    <property type="entry name" value="NAD(P)-binding Rossmann-like Domain"/>
    <property type="match status" value="1"/>
</dbReference>
<dbReference type="SUPFAM" id="SSF51735">
    <property type="entry name" value="NAD(P)-binding Rossmann-fold domains"/>
    <property type="match status" value="1"/>
</dbReference>
<organism evidence="4 5">
    <name type="scientific">Hortaea werneckii</name>
    <name type="common">Black yeast</name>
    <name type="synonym">Cladosporium werneckii</name>
    <dbReference type="NCBI Taxonomy" id="91943"/>
    <lineage>
        <taxon>Eukaryota</taxon>
        <taxon>Fungi</taxon>
        <taxon>Dikarya</taxon>
        <taxon>Ascomycota</taxon>
        <taxon>Pezizomycotina</taxon>
        <taxon>Dothideomycetes</taxon>
        <taxon>Dothideomycetidae</taxon>
        <taxon>Mycosphaerellales</taxon>
        <taxon>Teratosphaeriaceae</taxon>
        <taxon>Hortaea</taxon>
    </lineage>
</organism>
<proteinExistence type="predicted"/>
<accession>A0A3M6Z6L8</accession>
<feature type="region of interest" description="Disordered" evidence="3">
    <location>
        <begin position="332"/>
        <end position="362"/>
    </location>
</feature>
<dbReference type="PRINTS" id="PR00081">
    <property type="entry name" value="GDHRDH"/>
</dbReference>
<dbReference type="VEuPathDB" id="FungiDB:BTJ68_04775"/>
<sequence>MAGKLSGKVAIVTGGAGGFGKGIAEKMKAEGAEVIIADFVEEAGQKTASELNCEFCKCNVTSRQDWEAAVKLADEKFRRLDFVINNAGTTYRNKSTNDVTDEDFDKVFSVNVKSIYYSANVIVPYMQKKGTGGSFVNIASTAGIRPRPGLTWYNSSKAAVICATKTMAVEYAKDKIRFNSVCPVVGMGTGLSDLFLGKPENEKAFMATVPLGRGSTPKDIGNVCSFLCSDDAEFLTGIDMPVDGGRSESSSGNSDIVPIHHVYSTAEPSTAPVPAPVQQWPSDSGVALMSPEDPMHVASPRSSYSNSTGYGMEVAPLRWFGLLAGDAASSSFEVSPLDPLNDPTQAQRFHPQADGLRPRELSTPRSIPTSLPDGVNLHDPHKLLQISAISPTPPNGAPDNVDERHYWQASEPVQLNGEEHEVFHYFVTSLSLWID</sequence>
<dbReference type="InterPro" id="IPR002347">
    <property type="entry name" value="SDR_fam"/>
</dbReference>
<dbReference type="PANTHER" id="PTHR43639">
    <property type="entry name" value="OXIDOREDUCTASE, SHORT-CHAIN DEHYDROGENASE/REDUCTASE FAMILY (AFU_ORTHOLOGUE AFUA_5G02870)"/>
    <property type="match status" value="1"/>
</dbReference>
<reference evidence="4 5" key="1">
    <citation type="journal article" date="2018" name="BMC Genomics">
        <title>Genomic evidence for intraspecific hybridization in a clonal and extremely halotolerant yeast.</title>
        <authorList>
            <person name="Gostincar C."/>
            <person name="Stajich J.E."/>
            <person name="Zupancic J."/>
            <person name="Zalar P."/>
            <person name="Gunde-Cimerman N."/>
        </authorList>
    </citation>
    <scope>NUCLEOTIDE SEQUENCE [LARGE SCALE GENOMIC DNA]</scope>
    <source>
        <strain evidence="4 5">EXF-6651</strain>
    </source>
</reference>
<dbReference type="EMBL" id="QWIM01002594">
    <property type="protein sequence ID" value="RMY10729.1"/>
    <property type="molecule type" value="Genomic_DNA"/>
</dbReference>
<name>A0A3M6Z6L8_HORWE</name>
<dbReference type="Pfam" id="PF13561">
    <property type="entry name" value="adh_short_C2"/>
    <property type="match status" value="1"/>
</dbReference>
<keyword evidence="2" id="KW-0560">Oxidoreductase</keyword>
<evidence type="ECO:0000256" key="2">
    <source>
        <dbReference type="ARBA" id="ARBA00023002"/>
    </source>
</evidence>
<dbReference type="GO" id="GO:0016491">
    <property type="term" value="F:oxidoreductase activity"/>
    <property type="evidence" value="ECO:0007669"/>
    <property type="project" value="UniProtKB-KW"/>
</dbReference>
<comment type="caution">
    <text evidence="4">The sequence shown here is derived from an EMBL/GenBank/DDBJ whole genome shotgun (WGS) entry which is preliminary data.</text>
</comment>
<dbReference type="InterPro" id="IPR036291">
    <property type="entry name" value="NAD(P)-bd_dom_sf"/>
</dbReference>